<dbReference type="PANTHER" id="PTHR47704">
    <property type="entry name" value="POTASSIUM TRANSPORTER KIMA"/>
    <property type="match status" value="1"/>
</dbReference>
<proteinExistence type="predicted"/>
<name>A0A5S9M0V4_BACIA</name>
<gene>
    <name evidence="1" type="ORF">BsIDN1_08580</name>
</gene>
<dbReference type="Proteomes" id="UP000464658">
    <property type="component" value="Chromosome"/>
</dbReference>
<reference evidence="1 2" key="1">
    <citation type="submission" date="2019-12" db="EMBL/GenBank/DDBJ databases">
        <title>Full genome sequence of a Bacillus safensis strain isolated from commercially available natto in Indonesia.</title>
        <authorList>
            <person name="Yoshida M."/>
            <person name="Uomi M."/>
            <person name="Waturangi D."/>
            <person name="Ekaputri J.J."/>
            <person name="Setiamarga D.H.E."/>
        </authorList>
    </citation>
    <scope>NUCLEOTIDE SEQUENCE [LARGE SCALE GENOMIC DNA]</scope>
    <source>
        <strain evidence="1 2">IDN1</strain>
    </source>
</reference>
<accession>A0A5S9M0V4</accession>
<evidence type="ECO:0000313" key="1">
    <source>
        <dbReference type="EMBL" id="BBP87240.1"/>
    </source>
</evidence>
<dbReference type="EMBL" id="AP021906">
    <property type="protein sequence ID" value="BBP87240.1"/>
    <property type="molecule type" value="Genomic_DNA"/>
</dbReference>
<protein>
    <submittedName>
        <fullName evidence="1">Uncharacterized protein</fullName>
    </submittedName>
</protein>
<dbReference type="InterPro" id="IPR053153">
    <property type="entry name" value="APC_K+_Transporter"/>
</dbReference>
<evidence type="ECO:0000313" key="2">
    <source>
        <dbReference type="Proteomes" id="UP000464658"/>
    </source>
</evidence>
<sequence>MILHSSYRSLIHPLDKFLETVEAKANAHQYKVMVLVPQFIPKKKRWHTILHNQSAFLLRFRLLWKRDIVVATLPYHFKKSSSKLKRLIKKGCGGME</sequence>
<dbReference type="AlphaFoldDB" id="A0A5S9M0V4"/>
<dbReference type="PANTHER" id="PTHR47704:SF1">
    <property type="entry name" value="POTASSIUM TRANSPORTER KIMA"/>
    <property type="match status" value="1"/>
</dbReference>
<organism evidence="1 2">
    <name type="scientific">Bacillus safensis</name>
    <dbReference type="NCBI Taxonomy" id="561879"/>
    <lineage>
        <taxon>Bacteria</taxon>
        <taxon>Bacillati</taxon>
        <taxon>Bacillota</taxon>
        <taxon>Bacilli</taxon>
        <taxon>Bacillales</taxon>
        <taxon>Bacillaceae</taxon>
        <taxon>Bacillus</taxon>
    </lineage>
</organism>